<dbReference type="PANTHER" id="PTHR34985:SF1">
    <property type="entry name" value="SLR0554 PROTEIN"/>
    <property type="match status" value="1"/>
</dbReference>
<dbReference type="Proteomes" id="UP000198426">
    <property type="component" value="Unassembled WGS sequence"/>
</dbReference>
<dbReference type="PANTHER" id="PTHR34985">
    <property type="entry name" value="SLR0554 PROTEIN"/>
    <property type="match status" value="1"/>
</dbReference>
<dbReference type="AlphaFoldDB" id="A0A239KTG6"/>
<dbReference type="Pfam" id="PF05272">
    <property type="entry name" value="VapE-like_dom"/>
    <property type="match status" value="1"/>
</dbReference>
<dbReference type="InterPro" id="IPR007936">
    <property type="entry name" value="VapE-like_dom"/>
</dbReference>
<reference evidence="2 3" key="1">
    <citation type="submission" date="2017-06" db="EMBL/GenBank/DDBJ databases">
        <authorList>
            <person name="Kim H.J."/>
            <person name="Triplett B.A."/>
        </authorList>
    </citation>
    <scope>NUCLEOTIDE SEQUENCE [LARGE SCALE GENOMIC DNA]</scope>
    <source>
        <strain evidence="2 3">DSM 29339</strain>
    </source>
</reference>
<organism evidence="2 3">
    <name type="scientific">Tropicimonas sediminicola</name>
    <dbReference type="NCBI Taxonomy" id="1031541"/>
    <lineage>
        <taxon>Bacteria</taxon>
        <taxon>Pseudomonadati</taxon>
        <taxon>Pseudomonadota</taxon>
        <taxon>Alphaproteobacteria</taxon>
        <taxon>Rhodobacterales</taxon>
        <taxon>Roseobacteraceae</taxon>
        <taxon>Tropicimonas</taxon>
    </lineage>
</organism>
<dbReference type="InterPro" id="IPR027417">
    <property type="entry name" value="P-loop_NTPase"/>
</dbReference>
<dbReference type="RefSeq" id="WP_089234530.1">
    <property type="nucleotide sequence ID" value="NZ_FZOY01000008.1"/>
</dbReference>
<dbReference type="OrthoDB" id="9763644at2"/>
<dbReference type="SUPFAM" id="SSF56747">
    <property type="entry name" value="Prim-pol domain"/>
    <property type="match status" value="1"/>
</dbReference>
<protein>
    <submittedName>
        <fullName evidence="2">Predicted P-loop ATPase and inactivated derivatives</fullName>
    </submittedName>
</protein>
<accession>A0A239KTG6</accession>
<evidence type="ECO:0000313" key="3">
    <source>
        <dbReference type="Proteomes" id="UP000198426"/>
    </source>
</evidence>
<keyword evidence="3" id="KW-1185">Reference proteome</keyword>
<evidence type="ECO:0000313" key="2">
    <source>
        <dbReference type="EMBL" id="SNT21657.1"/>
    </source>
</evidence>
<gene>
    <name evidence="2" type="ORF">SAMN05421757_10819</name>
</gene>
<feature type="domain" description="DNA primase/polymerase bifunctional N-terminal" evidence="1">
    <location>
        <begin position="14"/>
        <end position="180"/>
    </location>
</feature>
<dbReference type="Pfam" id="PF09250">
    <property type="entry name" value="Prim-Pol"/>
    <property type="match status" value="1"/>
</dbReference>
<dbReference type="InterPro" id="IPR015330">
    <property type="entry name" value="DNA_primase/pol_bifunc_N"/>
</dbReference>
<dbReference type="SUPFAM" id="SSF52540">
    <property type="entry name" value="P-loop containing nucleoside triphosphate hydrolases"/>
    <property type="match status" value="1"/>
</dbReference>
<evidence type="ECO:0000259" key="1">
    <source>
        <dbReference type="SMART" id="SM00943"/>
    </source>
</evidence>
<proteinExistence type="predicted"/>
<name>A0A239KTG6_9RHOB</name>
<dbReference type="EMBL" id="FZOY01000008">
    <property type="protein sequence ID" value="SNT21657.1"/>
    <property type="molecule type" value="Genomic_DNA"/>
</dbReference>
<dbReference type="CDD" id="cd04859">
    <property type="entry name" value="Prim_Pol"/>
    <property type="match status" value="1"/>
</dbReference>
<dbReference type="SMART" id="SM00943">
    <property type="entry name" value="Prim-Pol"/>
    <property type="match status" value="1"/>
</dbReference>
<sequence>MQSEAIFTEIGRAAIEYAKRGWHVFPAPPSGKLSYENAANNDGRRWGASDDPETVMALFARHPRANLGIATQESEIFVIDCDIKGGVDGVSWLAEQIQEHDNWPDTIEAQSPSGSWHVYFRYPEDFDPKTCQGEVAPGVDIRAHGGMVIAPPSVKAGASKPYRWKNPPGMFEVAEAPQWVLDLLPRRKEQKGNANAGPSKFNMGGVWRGAEDYRQLVLAASTDGQKHAATRDIAASLRGQGVSERFATGLIQAICPVWDRNLQNSIESAYAKFSAPTFRHEGLQLVRDDKDRPIWNIHNAETLLTQHPQWQGVLGFNAFTGRRMILAPIPGTTEGERDLNDDDYTAATGWFNCNGFPKAGASIVVPALRRACRSNTFNPLTDYLEGLQWDGGKRIGRWLIDYCGAEDTRFNREAGARWMISAVARAFHPGVKVDHMLVLEGDQGAGKSSGIRALAGGDDWFGDNLPDMGRKDAQEYVAGKWIIEVAELVAARRDIDAVKAFITRQTDEFRWSYDREVDRRPRQCVFIGTTNDDHYLRDETGNRRFWPVRIDRMDVERIKQDRSQLWAEAVALYRKGTKWWLPPEVETLAKEAQAARLDTDPWQEDVAAYIADKDAVTPREVLVWGLSKDAANCTRQDSNRVVGILQTLGFERDARLTAGDLKGHWNYRRRAS</sequence>